<reference evidence="1 2" key="1">
    <citation type="submission" date="2024-05" db="EMBL/GenBank/DDBJ databases">
        <title>Genome sequencing and assembly of Indian major carp, Cirrhinus mrigala (Hamilton, 1822).</title>
        <authorList>
            <person name="Mohindra V."/>
            <person name="Chowdhury L.M."/>
            <person name="Lal K."/>
            <person name="Jena J.K."/>
        </authorList>
    </citation>
    <scope>NUCLEOTIDE SEQUENCE [LARGE SCALE GENOMIC DNA]</scope>
    <source>
        <strain evidence="1">CM1030</strain>
        <tissue evidence="1">Blood</tissue>
    </source>
</reference>
<protein>
    <submittedName>
        <fullName evidence="1">Uncharacterized protein</fullName>
    </submittedName>
</protein>
<keyword evidence="2" id="KW-1185">Reference proteome</keyword>
<dbReference type="AlphaFoldDB" id="A0ABD0RE56"/>
<proteinExistence type="predicted"/>
<evidence type="ECO:0000313" key="1">
    <source>
        <dbReference type="EMBL" id="KAL0196815.1"/>
    </source>
</evidence>
<dbReference type="Proteomes" id="UP001529510">
    <property type="component" value="Unassembled WGS sequence"/>
</dbReference>
<dbReference type="EMBL" id="JAMKFB020000003">
    <property type="protein sequence ID" value="KAL0196815.1"/>
    <property type="molecule type" value="Genomic_DNA"/>
</dbReference>
<name>A0ABD0RE56_CIRMR</name>
<organism evidence="1 2">
    <name type="scientific">Cirrhinus mrigala</name>
    <name type="common">Mrigala</name>
    <dbReference type="NCBI Taxonomy" id="683832"/>
    <lineage>
        <taxon>Eukaryota</taxon>
        <taxon>Metazoa</taxon>
        <taxon>Chordata</taxon>
        <taxon>Craniata</taxon>
        <taxon>Vertebrata</taxon>
        <taxon>Euteleostomi</taxon>
        <taxon>Actinopterygii</taxon>
        <taxon>Neopterygii</taxon>
        <taxon>Teleostei</taxon>
        <taxon>Ostariophysi</taxon>
        <taxon>Cypriniformes</taxon>
        <taxon>Cyprinidae</taxon>
        <taxon>Labeoninae</taxon>
        <taxon>Labeonini</taxon>
        <taxon>Cirrhinus</taxon>
    </lineage>
</organism>
<sequence length="52" mass="6081">MKVNHGLFVLQHLFSHSFITVEDLERNDGSPERPYLMSENLLNVLRKKNQAN</sequence>
<accession>A0ABD0RE56</accession>
<gene>
    <name evidence="1" type="ORF">M9458_005355</name>
</gene>
<evidence type="ECO:0000313" key="2">
    <source>
        <dbReference type="Proteomes" id="UP001529510"/>
    </source>
</evidence>
<comment type="caution">
    <text evidence="1">The sequence shown here is derived from an EMBL/GenBank/DDBJ whole genome shotgun (WGS) entry which is preliminary data.</text>
</comment>